<dbReference type="InterPro" id="IPR052016">
    <property type="entry name" value="Bact_Sigma-Reg"/>
</dbReference>
<keyword evidence="2" id="KW-0812">Transmembrane</keyword>
<dbReference type="InterPro" id="IPR001932">
    <property type="entry name" value="PPM-type_phosphatase-like_dom"/>
</dbReference>
<evidence type="ECO:0000256" key="1">
    <source>
        <dbReference type="ARBA" id="ARBA00022801"/>
    </source>
</evidence>
<keyword evidence="1" id="KW-0378">Hydrolase</keyword>
<dbReference type="SMART" id="SM01080">
    <property type="entry name" value="CHASE2"/>
    <property type="match status" value="1"/>
</dbReference>
<evidence type="ECO:0000259" key="3">
    <source>
        <dbReference type="SMART" id="SM00065"/>
    </source>
</evidence>
<protein>
    <recommendedName>
        <fullName evidence="8">PPM-type phosphatase domain-containing protein</fullName>
    </recommendedName>
</protein>
<accession>A0A1F7WF96</accession>
<feature type="domain" description="PPM-type phosphatase" evidence="4">
    <location>
        <begin position="581"/>
        <end position="798"/>
    </location>
</feature>
<dbReference type="EMBL" id="MGFH01000252">
    <property type="protein sequence ID" value="OGM00725.1"/>
    <property type="molecule type" value="Genomic_DNA"/>
</dbReference>
<organism evidence="6 7">
    <name type="scientific">Candidatus Wallbacteria bacterium GWC2_49_35</name>
    <dbReference type="NCBI Taxonomy" id="1817813"/>
    <lineage>
        <taxon>Bacteria</taxon>
        <taxon>Candidatus Walliibacteriota</taxon>
    </lineage>
</organism>
<evidence type="ECO:0000313" key="7">
    <source>
        <dbReference type="Proteomes" id="UP000178735"/>
    </source>
</evidence>
<keyword evidence="2" id="KW-1133">Transmembrane helix</keyword>
<dbReference type="Pfam" id="PF01590">
    <property type="entry name" value="GAF"/>
    <property type="match status" value="1"/>
</dbReference>
<reference evidence="6 7" key="1">
    <citation type="journal article" date="2016" name="Nat. Commun.">
        <title>Thousands of microbial genomes shed light on interconnected biogeochemical processes in an aquifer system.</title>
        <authorList>
            <person name="Anantharaman K."/>
            <person name="Brown C.T."/>
            <person name="Hug L.A."/>
            <person name="Sharon I."/>
            <person name="Castelle C.J."/>
            <person name="Probst A.J."/>
            <person name="Thomas B.C."/>
            <person name="Singh A."/>
            <person name="Wilkins M.J."/>
            <person name="Karaoz U."/>
            <person name="Brodie E.L."/>
            <person name="Williams K.H."/>
            <person name="Hubbard S.S."/>
            <person name="Banfield J.F."/>
        </authorList>
    </citation>
    <scope>NUCLEOTIDE SEQUENCE [LARGE SCALE GENOMIC DNA]</scope>
</reference>
<dbReference type="STRING" id="1817813.A2008_11395"/>
<dbReference type="Gene3D" id="3.60.40.10">
    <property type="entry name" value="PPM-type phosphatase domain"/>
    <property type="match status" value="1"/>
</dbReference>
<dbReference type="Pfam" id="PF05226">
    <property type="entry name" value="CHASE2"/>
    <property type="match status" value="1"/>
</dbReference>
<keyword evidence="2" id="KW-0472">Membrane</keyword>
<feature type="transmembrane region" description="Helical" evidence="2">
    <location>
        <begin position="324"/>
        <end position="343"/>
    </location>
</feature>
<dbReference type="GO" id="GO:0016791">
    <property type="term" value="F:phosphatase activity"/>
    <property type="evidence" value="ECO:0007669"/>
    <property type="project" value="TreeGrafter"/>
</dbReference>
<gene>
    <name evidence="6" type="ORF">A2008_11395</name>
</gene>
<proteinExistence type="predicted"/>
<dbReference type="SMART" id="SM00331">
    <property type="entry name" value="PP2C_SIG"/>
    <property type="match status" value="1"/>
</dbReference>
<evidence type="ECO:0000256" key="2">
    <source>
        <dbReference type="SAM" id="Phobius"/>
    </source>
</evidence>
<dbReference type="PANTHER" id="PTHR43156">
    <property type="entry name" value="STAGE II SPORULATION PROTEIN E-RELATED"/>
    <property type="match status" value="1"/>
</dbReference>
<dbReference type="InterPro" id="IPR007890">
    <property type="entry name" value="CHASE2"/>
</dbReference>
<evidence type="ECO:0000259" key="5">
    <source>
        <dbReference type="SMART" id="SM01080"/>
    </source>
</evidence>
<dbReference type="Pfam" id="PF07228">
    <property type="entry name" value="SpoIIE"/>
    <property type="match status" value="1"/>
</dbReference>
<dbReference type="PANTHER" id="PTHR43156:SF2">
    <property type="entry name" value="STAGE II SPORULATION PROTEIN E"/>
    <property type="match status" value="1"/>
</dbReference>
<feature type="domain" description="GAF" evidence="3">
    <location>
        <begin position="405"/>
        <end position="554"/>
    </location>
</feature>
<dbReference type="Proteomes" id="UP000178735">
    <property type="component" value="Unassembled WGS sequence"/>
</dbReference>
<sequence>MPKLKRGALKYLISLSMLAAVFFLYAADVFESLELRAIDWRFQHNQQQGDAASVCVVEITEDCLKEISNWPIRRSIVAAAIDKIMAAGAKTLAIDILFADKSSAEDDAALAAVIKKYRGRIVLAAQLVESRSIEKGPSIELLTPNGDAFEFSQKDCGLINIDYAGLNKDGAVRNVNLFTMANRKRYDLLSLAGAFNYLGPGAIRDEREKLYSREAPFFINYYRPYRDSYFTKLVFSTLLSTDTDEAAGLLAGKLVFLGVTAPAVPDMRLTPFGVMPGIEIHASVASNIIENNYAYRAGAGFIFIALALFCVLMHFYLQRARAAFDIPFIAAVYAAFCAAAWLFTLKYRIFIDILPPLALMTAQAICFRFYQNVRQIYISNLELQRMLERMEGLYTIARISQELTGLQELLNITVVEMSKILKCKRISIVIEDPKSRSLILKSAIGFSNDDRPIENLVLDRKSPVVSKVIETATPVLVKNLDQREDLKADGDLNYKTKSFVCVPVVISGHAVGALSLTDKENLENFTDEDLKTIVVFAGQISSNIEHLFNIETEVERRRLDKELEIASGMQKKLVPSGIKNIARYEIYGSYIPAKEVSGDYYDCIELDSDNLLIIVGDVSGKGVPAGLFMMTTRTFLHTIIKYERDLSKIMGFLNNYLTDNSEATAYLTVFTGVLNIKTGELEYANGGHLSPYLIKKSGELEALETKNLICGMFNDVVYDVGKTVIEPGDALFIFTDGITEAQAADESMYGDDLLRSTLLALDRNEGAADQTERVLKSVKDFVKDAPQSDDITILTIKAEDESVHNA</sequence>
<dbReference type="InterPro" id="IPR036457">
    <property type="entry name" value="PPM-type-like_dom_sf"/>
</dbReference>
<dbReference type="SUPFAM" id="SSF81606">
    <property type="entry name" value="PP2C-like"/>
    <property type="match status" value="1"/>
</dbReference>
<evidence type="ECO:0000259" key="4">
    <source>
        <dbReference type="SMART" id="SM00331"/>
    </source>
</evidence>
<dbReference type="Gene3D" id="3.30.450.40">
    <property type="match status" value="1"/>
</dbReference>
<name>A0A1F7WF96_9BACT</name>
<dbReference type="SMART" id="SM00065">
    <property type="entry name" value="GAF"/>
    <property type="match status" value="1"/>
</dbReference>
<dbReference type="InterPro" id="IPR003018">
    <property type="entry name" value="GAF"/>
</dbReference>
<feature type="transmembrane region" description="Helical" evidence="2">
    <location>
        <begin position="293"/>
        <end position="317"/>
    </location>
</feature>
<dbReference type="InterPro" id="IPR029016">
    <property type="entry name" value="GAF-like_dom_sf"/>
</dbReference>
<feature type="domain" description="CHASE2" evidence="5">
    <location>
        <begin position="30"/>
        <end position="317"/>
    </location>
</feature>
<comment type="caution">
    <text evidence="6">The sequence shown here is derived from an EMBL/GenBank/DDBJ whole genome shotgun (WGS) entry which is preliminary data.</text>
</comment>
<evidence type="ECO:0000313" key="6">
    <source>
        <dbReference type="EMBL" id="OGM00725.1"/>
    </source>
</evidence>
<dbReference type="AlphaFoldDB" id="A0A1F7WF96"/>
<dbReference type="SUPFAM" id="SSF55781">
    <property type="entry name" value="GAF domain-like"/>
    <property type="match status" value="1"/>
</dbReference>
<evidence type="ECO:0008006" key="8">
    <source>
        <dbReference type="Google" id="ProtNLM"/>
    </source>
</evidence>